<sequence>MESISIANSIDYQIESSNNTTTIDYPNEPSNEN</sequence>
<protein>
    <submittedName>
        <fullName evidence="2">Uncharacterized protein</fullName>
    </submittedName>
</protein>
<gene>
    <name evidence="1" type="ORF">GIL414_LOCUS33970</name>
    <name evidence="2" type="ORF">GIL414_LOCUS34188</name>
</gene>
<feature type="non-terminal residue" evidence="2">
    <location>
        <position position="33"/>
    </location>
</feature>
<evidence type="ECO:0000313" key="2">
    <source>
        <dbReference type="EMBL" id="CAF4489412.1"/>
    </source>
</evidence>
<comment type="caution">
    <text evidence="2">The sequence shown here is derived from an EMBL/GenBank/DDBJ whole genome shotgun (WGS) entry which is preliminary data.</text>
</comment>
<organism evidence="2 3">
    <name type="scientific">Rotaria magnacalcarata</name>
    <dbReference type="NCBI Taxonomy" id="392030"/>
    <lineage>
        <taxon>Eukaryota</taxon>
        <taxon>Metazoa</taxon>
        <taxon>Spiralia</taxon>
        <taxon>Gnathifera</taxon>
        <taxon>Rotifera</taxon>
        <taxon>Eurotatoria</taxon>
        <taxon>Bdelloidea</taxon>
        <taxon>Philodinida</taxon>
        <taxon>Philodinidae</taxon>
        <taxon>Rotaria</taxon>
    </lineage>
</organism>
<accession>A0A8S2XB89</accession>
<reference evidence="2" key="1">
    <citation type="submission" date="2021-02" db="EMBL/GenBank/DDBJ databases">
        <authorList>
            <person name="Nowell W R."/>
        </authorList>
    </citation>
    <scope>NUCLEOTIDE SEQUENCE</scope>
</reference>
<dbReference type="Proteomes" id="UP000681720">
    <property type="component" value="Unassembled WGS sequence"/>
</dbReference>
<name>A0A8S2XB89_9BILA</name>
<dbReference type="AlphaFoldDB" id="A0A8S2XB89"/>
<dbReference type="EMBL" id="CAJOBJ010078201">
    <property type="protein sequence ID" value="CAF4489412.1"/>
    <property type="molecule type" value="Genomic_DNA"/>
</dbReference>
<evidence type="ECO:0000313" key="1">
    <source>
        <dbReference type="EMBL" id="CAF4484570.1"/>
    </source>
</evidence>
<proteinExistence type="predicted"/>
<dbReference type="EMBL" id="CAJOBJ010077066">
    <property type="protein sequence ID" value="CAF4484570.1"/>
    <property type="molecule type" value="Genomic_DNA"/>
</dbReference>
<evidence type="ECO:0000313" key="3">
    <source>
        <dbReference type="Proteomes" id="UP000681720"/>
    </source>
</evidence>